<dbReference type="InterPro" id="IPR036873">
    <property type="entry name" value="Rhodanese-like_dom_sf"/>
</dbReference>
<dbReference type="OrthoDB" id="270167at2759"/>
<feature type="domain" description="Rhodanese" evidence="3">
    <location>
        <begin position="289"/>
        <end position="414"/>
    </location>
</feature>
<gene>
    <name evidence="4" type="ORF">Naga_100084g13</name>
</gene>
<proteinExistence type="predicted"/>
<keyword evidence="1" id="KW-0808">Transferase</keyword>
<protein>
    <submittedName>
        <fullName evidence="4">Rhodanese domain protein</fullName>
    </submittedName>
</protein>
<comment type="caution">
    <text evidence="4">The sequence shown here is derived from an EMBL/GenBank/DDBJ whole genome shotgun (WGS) entry which is preliminary data.</text>
</comment>
<evidence type="ECO:0000256" key="1">
    <source>
        <dbReference type="ARBA" id="ARBA00022679"/>
    </source>
</evidence>
<dbReference type="GO" id="GO:0004792">
    <property type="term" value="F:thiosulfate-cyanide sulfurtransferase activity"/>
    <property type="evidence" value="ECO:0007669"/>
    <property type="project" value="TreeGrafter"/>
</dbReference>
<feature type="domain" description="Rhodanese" evidence="3">
    <location>
        <begin position="145"/>
        <end position="241"/>
    </location>
</feature>
<dbReference type="EMBL" id="AZIL01000612">
    <property type="protein sequence ID" value="EWM26557.1"/>
    <property type="molecule type" value="Genomic_DNA"/>
</dbReference>
<dbReference type="PANTHER" id="PTHR11364:SF27">
    <property type="entry name" value="SULFURTRANSFERASE"/>
    <property type="match status" value="1"/>
</dbReference>
<evidence type="ECO:0000313" key="4">
    <source>
        <dbReference type="EMBL" id="EWM26557.1"/>
    </source>
</evidence>
<name>W7TKF1_9STRA</name>
<evidence type="ECO:0000256" key="2">
    <source>
        <dbReference type="ARBA" id="ARBA00022737"/>
    </source>
</evidence>
<dbReference type="GO" id="GO:0005739">
    <property type="term" value="C:mitochondrion"/>
    <property type="evidence" value="ECO:0007669"/>
    <property type="project" value="TreeGrafter"/>
</dbReference>
<reference evidence="4 5" key="1">
    <citation type="journal article" date="2014" name="Mol. Plant">
        <title>Chromosome Scale Genome Assembly and Transcriptome Profiling of Nannochloropsis gaditana in Nitrogen Depletion.</title>
        <authorList>
            <person name="Corteggiani Carpinelli E."/>
            <person name="Telatin A."/>
            <person name="Vitulo N."/>
            <person name="Forcato C."/>
            <person name="D'Angelo M."/>
            <person name="Schiavon R."/>
            <person name="Vezzi A."/>
            <person name="Giacometti G.M."/>
            <person name="Morosinotto T."/>
            <person name="Valle G."/>
        </authorList>
    </citation>
    <scope>NUCLEOTIDE SEQUENCE [LARGE SCALE GENOMIC DNA]</scope>
    <source>
        <strain evidence="4 5">B-31</strain>
    </source>
</reference>
<organism evidence="4 5">
    <name type="scientific">Nannochloropsis gaditana</name>
    <dbReference type="NCBI Taxonomy" id="72520"/>
    <lineage>
        <taxon>Eukaryota</taxon>
        <taxon>Sar</taxon>
        <taxon>Stramenopiles</taxon>
        <taxon>Ochrophyta</taxon>
        <taxon>Eustigmatophyceae</taxon>
        <taxon>Eustigmatales</taxon>
        <taxon>Monodopsidaceae</taxon>
        <taxon>Nannochloropsis</taxon>
    </lineage>
</organism>
<dbReference type="InterPro" id="IPR001763">
    <property type="entry name" value="Rhodanese-like_dom"/>
</dbReference>
<dbReference type="PANTHER" id="PTHR11364">
    <property type="entry name" value="THIOSULFATE SULFERTANSFERASE"/>
    <property type="match status" value="1"/>
</dbReference>
<evidence type="ECO:0000259" key="3">
    <source>
        <dbReference type="PROSITE" id="PS50206"/>
    </source>
</evidence>
<keyword evidence="2" id="KW-0677">Repeat</keyword>
<dbReference type="SUPFAM" id="SSF52821">
    <property type="entry name" value="Rhodanese/Cell cycle control phosphatase"/>
    <property type="match status" value="2"/>
</dbReference>
<dbReference type="Gene3D" id="3.40.250.10">
    <property type="entry name" value="Rhodanese-like domain"/>
    <property type="match status" value="2"/>
</dbReference>
<dbReference type="Pfam" id="PF00581">
    <property type="entry name" value="Rhodanese"/>
    <property type="match status" value="2"/>
</dbReference>
<dbReference type="Proteomes" id="UP000019335">
    <property type="component" value="Chromosome 8"/>
</dbReference>
<sequence>MLGGRQALNLSQRYLASIGTHLLLLFFVRPHFPTAIISFGVCDAFVSQFSPNVQYDVSNSWISLSRRLHQRGRDLVPFSSGVAPDLQAASRSIDVPDLPGLVTTEWLADHVDDEDLAILDVRGEVAKAPVTNGTQESEYIALKGDYVDAHIPNAAFVDWIDDIAYTDDAGVPVQILPLDDFRVCMESRGVGLRKRVVIYDNGNFLFATRLWWALRIAGHQAVAILDGGWNKWLAEDWPVTADAPCPLKINEAWESEFIATSVDGAMIPSFLSSRVNASQVLQFCQEDSGSENVQIIDARSREQYMGRISRSSRAGHIPRARSLPYKDLLTPPIVHPLSRHPYRLIKSKDALELTLREAGVSIDGQATPLTCVYCNGGVASTVVIFVLNQLYGMRTSNFDGSWNEWGKREDFPVSSEMDK</sequence>
<evidence type="ECO:0000313" key="5">
    <source>
        <dbReference type="Proteomes" id="UP000019335"/>
    </source>
</evidence>
<accession>W7TKF1</accession>
<dbReference type="AlphaFoldDB" id="W7TKF1"/>
<dbReference type="PROSITE" id="PS50206">
    <property type="entry name" value="RHODANESE_3"/>
    <property type="match status" value="2"/>
</dbReference>
<dbReference type="CDD" id="cd01448">
    <property type="entry name" value="TST_Repeat_1"/>
    <property type="match status" value="1"/>
</dbReference>
<keyword evidence="5" id="KW-1185">Reference proteome</keyword>
<dbReference type="SMART" id="SM00450">
    <property type="entry name" value="RHOD"/>
    <property type="match status" value="2"/>
</dbReference>
<dbReference type="InterPro" id="IPR045078">
    <property type="entry name" value="TST/MPST-like"/>
</dbReference>